<proteinExistence type="predicted"/>
<sequence length="871" mass="96774">MASKNPVPSRAALNALRGVILTTSCSVILLAEERRRRLQIARAAIDNARKLHMVQNNRGPIALAESHASWEARFAEVDDDVLSMASLPRPRTSTRRRGRAHLIGAENSRESHDHDSGRTQSTSRADRRNETGKSTTAADFIRNGLDMVSLDNLKITPLHSTKHFDLDWKAPRSLVQSNLSRITLSNKPSSTADVNTTKNESAPVAPESDEYEVVSDNTAIEVISSIDSARLYLRKQDESNPVPRPFYDDAVPALERLLRDIETFDTNKDTNSERLGLAIAIVQKVSSFGPPLPKAARPLRSQAIRLLHVVSLSCPENMTSVLTTILPLSKDPLKFLVPFMNLIRTGNHREVLRESISLFSQHPTSFSWARGRLVCRLLSRHARPQGNFRETKQLYLMLQDAGLFIDVEVPQITEYEIRKMVTLLALEHGDDSFAHSELQKLQNIDTQSCMSDMRLQQHLIARKASKGRWEEVFSDITGLAKRCRVDCVEFQNLLARVTDCFAQSHDAHELEAFLRMAVADYKLNLRHRWIYAVLDSHARHRQVESVFSWLQFCGDSGLLMDSAFNQKFFARCRKYWSFSDKTIQRLEVRLQCGSQPTKSQSNNPTEAIHGSAANPPADGLRSAVQRHLTGPNPDIQGASGLILSAYEKGHNVSEALTPLLMARLERGDDPSSLINDALQMGVIVHDSAYNKAAQALSAGGNHQAAIDMCKIAARENGQGELLYNEYNFANLVFAHTGSASYRSLELVLSGFTSGNQFWHGSRTCKESIKLAMKTTAMRTVAHTRNSESHRQALDRLDAALLHVKKCRSTKEERSAVSEAYVRLAMSPSAKAPAKATHLSKNTGGEAALELRVPAILDQPSYDVLEAASGSG</sequence>
<feature type="compositionally biased region" description="Polar residues" evidence="1">
    <location>
        <begin position="594"/>
        <end position="605"/>
    </location>
</feature>
<evidence type="ECO:0000313" key="2">
    <source>
        <dbReference type="EMBL" id="KAK2594245.1"/>
    </source>
</evidence>
<reference evidence="2" key="1">
    <citation type="submission" date="2023-06" db="EMBL/GenBank/DDBJ databases">
        <title>Conoideocrella luteorostrata (Hypocreales: Clavicipitaceae), a potential biocontrol fungus for elongate hemlock scale in United States Christmas tree production areas.</title>
        <authorList>
            <person name="Barrett H."/>
            <person name="Lovett B."/>
            <person name="Macias A.M."/>
            <person name="Stajich J.E."/>
            <person name="Kasson M.T."/>
        </authorList>
    </citation>
    <scope>NUCLEOTIDE SEQUENCE</scope>
    <source>
        <strain evidence="2">ARSEF 14590</strain>
    </source>
</reference>
<comment type="caution">
    <text evidence="2">The sequence shown here is derived from an EMBL/GenBank/DDBJ whole genome shotgun (WGS) entry which is preliminary data.</text>
</comment>
<evidence type="ECO:0008006" key="4">
    <source>
        <dbReference type="Google" id="ProtNLM"/>
    </source>
</evidence>
<gene>
    <name evidence="2" type="ORF">QQS21_008024</name>
</gene>
<organism evidence="2 3">
    <name type="scientific">Conoideocrella luteorostrata</name>
    <dbReference type="NCBI Taxonomy" id="1105319"/>
    <lineage>
        <taxon>Eukaryota</taxon>
        <taxon>Fungi</taxon>
        <taxon>Dikarya</taxon>
        <taxon>Ascomycota</taxon>
        <taxon>Pezizomycotina</taxon>
        <taxon>Sordariomycetes</taxon>
        <taxon>Hypocreomycetidae</taxon>
        <taxon>Hypocreales</taxon>
        <taxon>Clavicipitaceae</taxon>
        <taxon>Conoideocrella</taxon>
    </lineage>
</organism>
<dbReference type="AlphaFoldDB" id="A0AAJ0CJK8"/>
<feature type="region of interest" description="Disordered" evidence="1">
    <location>
        <begin position="594"/>
        <end position="614"/>
    </location>
</feature>
<feature type="compositionally biased region" description="Basic and acidic residues" evidence="1">
    <location>
        <begin position="107"/>
        <end position="117"/>
    </location>
</feature>
<dbReference type="Proteomes" id="UP001251528">
    <property type="component" value="Unassembled WGS sequence"/>
</dbReference>
<protein>
    <recommendedName>
        <fullName evidence="4">Pentatricopeptide repeat protein</fullName>
    </recommendedName>
</protein>
<keyword evidence="3" id="KW-1185">Reference proteome</keyword>
<dbReference type="EMBL" id="JASWJB010000175">
    <property type="protein sequence ID" value="KAK2594245.1"/>
    <property type="molecule type" value="Genomic_DNA"/>
</dbReference>
<evidence type="ECO:0000256" key="1">
    <source>
        <dbReference type="SAM" id="MobiDB-lite"/>
    </source>
</evidence>
<evidence type="ECO:0000313" key="3">
    <source>
        <dbReference type="Proteomes" id="UP001251528"/>
    </source>
</evidence>
<accession>A0AAJ0CJK8</accession>
<feature type="region of interest" description="Disordered" evidence="1">
    <location>
        <begin position="88"/>
        <end position="136"/>
    </location>
</feature>
<name>A0AAJ0CJK8_9HYPO</name>